<dbReference type="Pfam" id="PF09581">
    <property type="entry name" value="Spore_III_AF"/>
    <property type="match status" value="1"/>
</dbReference>
<dbReference type="Proteomes" id="UP000077407">
    <property type="component" value="Unassembled WGS sequence"/>
</dbReference>
<evidence type="ECO:0000313" key="3">
    <source>
        <dbReference type="Proteomes" id="UP000077407"/>
    </source>
</evidence>
<feature type="transmembrane region" description="Helical" evidence="1">
    <location>
        <begin position="6"/>
        <end position="25"/>
    </location>
</feature>
<comment type="caution">
    <text evidence="2">The sequence shown here is derived from an EMBL/GenBank/DDBJ whole genome shotgun (WGS) entry which is preliminary data.</text>
</comment>
<dbReference type="AlphaFoldDB" id="A0A162KSD7"/>
<keyword evidence="1" id="KW-0472">Membrane</keyword>
<proteinExistence type="predicted"/>
<dbReference type="OrthoDB" id="2375554at2"/>
<protein>
    <submittedName>
        <fullName evidence="2">Stage III sporulation protein AF (Spore_III_AF)</fullName>
    </submittedName>
</protein>
<dbReference type="InterPro" id="IPR014245">
    <property type="entry name" value="Spore_III_AF"/>
</dbReference>
<organism evidence="2 3">
    <name type="scientific">Clostridium ljungdahlii</name>
    <dbReference type="NCBI Taxonomy" id="1538"/>
    <lineage>
        <taxon>Bacteria</taxon>
        <taxon>Bacillati</taxon>
        <taxon>Bacillota</taxon>
        <taxon>Clostridia</taxon>
        <taxon>Eubacteriales</taxon>
        <taxon>Clostridiaceae</taxon>
        <taxon>Clostridium</taxon>
    </lineage>
</organism>
<sequence>MLQSLKEWLINICTALFFITAIEMILPDNSMKKYCKFVLGLILITVFINPVVKIFNKDFDINQYTEKAIESFEKGFNSKNQLDEFNDYKKKSMEDTIETFKMNLETKCEKSLEEKYPDESYKVKIDASYDEQNNSVCIKNVNVQVKDGSVEKIKKVDINTKSTSVSNLDSGDDDKNVKLKTYLSQELNVSKNIIHVNS</sequence>
<gene>
    <name evidence="2" type="ORF">WY13_03634</name>
</gene>
<dbReference type="EMBL" id="LITT01000062">
    <property type="protein sequence ID" value="OAA83306.1"/>
    <property type="molecule type" value="Genomic_DNA"/>
</dbReference>
<feature type="transmembrane region" description="Helical" evidence="1">
    <location>
        <begin position="37"/>
        <end position="55"/>
    </location>
</feature>
<dbReference type="NCBIfam" id="TIGR02896">
    <property type="entry name" value="spore_III_AF"/>
    <property type="match status" value="1"/>
</dbReference>
<accession>A0A162KSD7</accession>
<evidence type="ECO:0000313" key="2">
    <source>
        <dbReference type="EMBL" id="OAA83306.1"/>
    </source>
</evidence>
<evidence type="ECO:0000256" key="1">
    <source>
        <dbReference type="SAM" id="Phobius"/>
    </source>
</evidence>
<keyword evidence="1" id="KW-0812">Transmembrane</keyword>
<name>A0A162KSD7_9CLOT</name>
<dbReference type="PATRIC" id="fig|1538.10.peg.3712"/>
<reference evidence="2 3" key="1">
    <citation type="journal article" date="2015" name="Biotechnol. Bioeng.">
        <title>Genome sequence and phenotypic characterization of Caulobacter segnis.</title>
        <authorList>
            <person name="Patel S."/>
            <person name="Fletcher B."/>
            <person name="Scott D.C."/>
            <person name="Ely B."/>
        </authorList>
    </citation>
    <scope>NUCLEOTIDE SEQUENCE [LARGE SCALE GENOMIC DNA]</scope>
    <source>
        <strain evidence="2 3">ERI-2</strain>
    </source>
</reference>
<keyword evidence="1" id="KW-1133">Transmembrane helix</keyword>
<dbReference type="RefSeq" id="WP_063556887.1">
    <property type="nucleotide sequence ID" value="NZ_LITT01000062.1"/>
</dbReference>